<dbReference type="PROSITE" id="PS50977">
    <property type="entry name" value="HTH_TETR_2"/>
    <property type="match status" value="1"/>
</dbReference>
<dbReference type="AlphaFoldDB" id="A0A7I0Y8Z2"/>
<organism evidence="5 6">
    <name type="scientific">Streptomyces chartreusis</name>
    <dbReference type="NCBI Taxonomy" id="1969"/>
    <lineage>
        <taxon>Bacteria</taxon>
        <taxon>Bacillati</taxon>
        <taxon>Actinomycetota</taxon>
        <taxon>Actinomycetes</taxon>
        <taxon>Kitasatosporales</taxon>
        <taxon>Streptomycetaceae</taxon>
        <taxon>Streptomyces</taxon>
    </lineage>
</organism>
<dbReference type="GO" id="GO:0003677">
    <property type="term" value="F:DNA binding"/>
    <property type="evidence" value="ECO:0007669"/>
    <property type="project" value="UniProtKB-UniRule"/>
</dbReference>
<sequence>MADASFLLYRRGRWPRPPCGRTQAAASRSSSFREKGLQAPLEETTERAGVSTGTLYNLFGSREALIDAVMPDLAKDALDEVVERASACEDPWQGFVGYVEDASMLQRRSSAERRALPPIAAEQVAVMCQVTEDRERRPIEPGGRAGRRLHPRGHAPIHLLFDVHACLTHGRHSPGRLVVRRRSPLGRMRAEAACPLPVQLLTSGQVSEAMFQIGESGAI</sequence>
<dbReference type="SUPFAM" id="SSF46689">
    <property type="entry name" value="Homeodomain-like"/>
    <property type="match status" value="1"/>
</dbReference>
<dbReference type="Proteomes" id="UP000509418">
    <property type="component" value="Chromosome"/>
</dbReference>
<evidence type="ECO:0000256" key="1">
    <source>
        <dbReference type="ARBA" id="ARBA00023125"/>
    </source>
</evidence>
<dbReference type="Gene3D" id="1.10.357.10">
    <property type="entry name" value="Tetracycline Repressor, domain 2"/>
    <property type="match status" value="1"/>
</dbReference>
<feature type="DNA-binding region" description="H-T-H motif" evidence="2">
    <location>
        <begin position="40"/>
        <end position="59"/>
    </location>
</feature>
<evidence type="ECO:0000313" key="6">
    <source>
        <dbReference type="Proteomes" id="UP000509418"/>
    </source>
</evidence>
<accession>A0A7I0Y8Z2</accession>
<feature type="region of interest" description="Disordered" evidence="3">
    <location>
        <begin position="18"/>
        <end position="46"/>
    </location>
</feature>
<evidence type="ECO:0000313" key="5">
    <source>
        <dbReference type="EMBL" id="QKZ15973.1"/>
    </source>
</evidence>
<evidence type="ECO:0000259" key="4">
    <source>
        <dbReference type="PROSITE" id="PS50977"/>
    </source>
</evidence>
<feature type="domain" description="HTH tetR-type" evidence="4">
    <location>
        <begin position="18"/>
        <end position="77"/>
    </location>
</feature>
<keyword evidence="1 2" id="KW-0238">DNA-binding</keyword>
<evidence type="ECO:0000256" key="3">
    <source>
        <dbReference type="SAM" id="MobiDB-lite"/>
    </source>
</evidence>
<dbReference type="InterPro" id="IPR009057">
    <property type="entry name" value="Homeodomain-like_sf"/>
</dbReference>
<keyword evidence="6" id="KW-1185">Reference proteome</keyword>
<gene>
    <name evidence="5" type="ORF">HUT05_00245</name>
</gene>
<reference evidence="5 6" key="1">
    <citation type="submission" date="2020-06" db="EMBL/GenBank/DDBJ databases">
        <title>Genome mining for natural products.</title>
        <authorList>
            <person name="Zhang B."/>
            <person name="Shi J."/>
            <person name="Ge H."/>
        </authorList>
    </citation>
    <scope>NUCLEOTIDE SEQUENCE [LARGE SCALE GENOMIC DNA]</scope>
    <source>
        <strain evidence="5 6">NA02069</strain>
    </source>
</reference>
<evidence type="ECO:0000256" key="2">
    <source>
        <dbReference type="PROSITE-ProRule" id="PRU00335"/>
    </source>
</evidence>
<name>A0A7I0Y8Z2_STRCX</name>
<dbReference type="Pfam" id="PF00440">
    <property type="entry name" value="TetR_N"/>
    <property type="match status" value="1"/>
</dbReference>
<proteinExistence type="predicted"/>
<protein>
    <submittedName>
        <fullName evidence="5">Helix-turn-helix transcriptional regulator</fullName>
    </submittedName>
</protein>
<dbReference type="InterPro" id="IPR001647">
    <property type="entry name" value="HTH_TetR"/>
</dbReference>
<dbReference type="EMBL" id="CP056041">
    <property type="protein sequence ID" value="QKZ15973.1"/>
    <property type="molecule type" value="Genomic_DNA"/>
</dbReference>